<protein>
    <recommendedName>
        <fullName evidence="3">DDE Tnp4 domain-containing protein</fullName>
    </recommendedName>
</protein>
<dbReference type="Proteomes" id="UP000313359">
    <property type="component" value="Unassembled WGS sequence"/>
</dbReference>
<evidence type="ECO:0000256" key="1">
    <source>
        <dbReference type="ARBA" id="ARBA00001968"/>
    </source>
</evidence>
<reference evidence="4" key="1">
    <citation type="journal article" date="2018" name="Genome Biol. Evol.">
        <title>Genomics and development of Lentinus tigrinus, a white-rot wood-decaying mushroom with dimorphic fruiting bodies.</title>
        <authorList>
            <person name="Wu B."/>
            <person name="Xu Z."/>
            <person name="Knudson A."/>
            <person name="Carlson A."/>
            <person name="Chen N."/>
            <person name="Kovaka S."/>
            <person name="LaButti K."/>
            <person name="Lipzen A."/>
            <person name="Pennachio C."/>
            <person name="Riley R."/>
            <person name="Schakwitz W."/>
            <person name="Umezawa K."/>
            <person name="Ohm R.A."/>
            <person name="Grigoriev I.V."/>
            <person name="Nagy L.G."/>
            <person name="Gibbons J."/>
            <person name="Hibbett D."/>
        </authorList>
    </citation>
    <scope>NUCLEOTIDE SEQUENCE [LARGE SCALE GENOMIC DNA]</scope>
    <source>
        <strain evidence="4">ALCF2SS1-6</strain>
    </source>
</reference>
<evidence type="ECO:0000313" key="5">
    <source>
        <dbReference type="Proteomes" id="UP000313359"/>
    </source>
</evidence>
<accession>A0A5C2RST9</accession>
<dbReference type="STRING" id="1328759.A0A5C2RST9"/>
<proteinExistence type="predicted"/>
<feature type="domain" description="DDE Tnp4" evidence="3">
    <location>
        <begin position="4"/>
        <end position="81"/>
    </location>
</feature>
<sequence length="107" mass="12552">MYVGYPLTKYTIQPFNDYDLTNNVQEARFRHHFNCHLSSLCIFVKHAFGRIKGCFSILRCMPGNDINIIYKTVEALMIIHNIVECFNDNPTDIEGYNREEEDDVDEI</sequence>
<dbReference type="AlphaFoldDB" id="A0A5C2RST9"/>
<keyword evidence="2" id="KW-0479">Metal-binding</keyword>
<organism evidence="4 5">
    <name type="scientific">Lentinus tigrinus ALCF2SS1-6</name>
    <dbReference type="NCBI Taxonomy" id="1328759"/>
    <lineage>
        <taxon>Eukaryota</taxon>
        <taxon>Fungi</taxon>
        <taxon>Dikarya</taxon>
        <taxon>Basidiomycota</taxon>
        <taxon>Agaricomycotina</taxon>
        <taxon>Agaricomycetes</taxon>
        <taxon>Polyporales</taxon>
        <taxon>Polyporaceae</taxon>
        <taxon>Lentinus</taxon>
    </lineage>
</organism>
<dbReference type="InterPro" id="IPR027806">
    <property type="entry name" value="HARBI1_dom"/>
</dbReference>
<gene>
    <name evidence="4" type="ORF">L227DRAFT_511315</name>
</gene>
<dbReference type="EMBL" id="ML122303">
    <property type="protein sequence ID" value="RPD54683.1"/>
    <property type="molecule type" value="Genomic_DNA"/>
</dbReference>
<evidence type="ECO:0000256" key="2">
    <source>
        <dbReference type="ARBA" id="ARBA00022723"/>
    </source>
</evidence>
<evidence type="ECO:0000259" key="3">
    <source>
        <dbReference type="Pfam" id="PF13359"/>
    </source>
</evidence>
<evidence type="ECO:0000313" key="4">
    <source>
        <dbReference type="EMBL" id="RPD54683.1"/>
    </source>
</evidence>
<dbReference type="OrthoDB" id="2802627at2759"/>
<dbReference type="GO" id="GO:0046872">
    <property type="term" value="F:metal ion binding"/>
    <property type="evidence" value="ECO:0007669"/>
    <property type="project" value="UniProtKB-KW"/>
</dbReference>
<name>A0A5C2RST9_9APHY</name>
<keyword evidence="5" id="KW-1185">Reference proteome</keyword>
<comment type="cofactor">
    <cofactor evidence="1">
        <name>a divalent metal cation</name>
        <dbReference type="ChEBI" id="CHEBI:60240"/>
    </cofactor>
</comment>
<dbReference type="Pfam" id="PF13359">
    <property type="entry name" value="DDE_Tnp_4"/>
    <property type="match status" value="1"/>
</dbReference>